<feature type="region of interest" description="Disordered" evidence="1">
    <location>
        <begin position="1"/>
        <end position="24"/>
    </location>
</feature>
<evidence type="ECO:0000313" key="2">
    <source>
        <dbReference type="EMBL" id="CAH3192718.1"/>
    </source>
</evidence>
<reference evidence="2 3" key="1">
    <citation type="submission" date="2022-05" db="EMBL/GenBank/DDBJ databases">
        <authorList>
            <consortium name="Genoscope - CEA"/>
            <person name="William W."/>
        </authorList>
    </citation>
    <scope>NUCLEOTIDE SEQUENCE [LARGE SCALE GENOMIC DNA]</scope>
</reference>
<feature type="compositionally biased region" description="Basic and acidic residues" evidence="1">
    <location>
        <begin position="138"/>
        <end position="151"/>
    </location>
</feature>
<feature type="region of interest" description="Disordered" evidence="1">
    <location>
        <begin position="133"/>
        <end position="184"/>
    </location>
</feature>
<accession>A0ABN8SSK4</accession>
<sequence>MPTPGDVASENTGTPRSLERDELPMANEVFSMFKTYLESKLDEKTKQLESKSKLDKQVTQMKFKGNQKQFELNAQIDSVFDRIRSVNDSKNKQVGDLVDEGKELIRKRQKLIRIADKSADGWKVVDKYVSDELASGSEDEKRLKKANEAASRKRRQPTQGRRGPDKKLKGTSTSTDQQLFRGEL</sequence>
<comment type="caution">
    <text evidence="2">The sequence shown here is derived from an EMBL/GenBank/DDBJ whole genome shotgun (WGS) entry which is preliminary data.</text>
</comment>
<keyword evidence="3" id="KW-1185">Reference proteome</keyword>
<proteinExistence type="predicted"/>
<organism evidence="2 3">
    <name type="scientific">Porites evermanni</name>
    <dbReference type="NCBI Taxonomy" id="104178"/>
    <lineage>
        <taxon>Eukaryota</taxon>
        <taxon>Metazoa</taxon>
        <taxon>Cnidaria</taxon>
        <taxon>Anthozoa</taxon>
        <taxon>Hexacorallia</taxon>
        <taxon>Scleractinia</taxon>
        <taxon>Fungiina</taxon>
        <taxon>Poritidae</taxon>
        <taxon>Porites</taxon>
    </lineage>
</organism>
<dbReference type="Proteomes" id="UP001159427">
    <property type="component" value="Unassembled WGS sequence"/>
</dbReference>
<gene>
    <name evidence="2" type="ORF">PEVE_00024422</name>
</gene>
<feature type="non-terminal residue" evidence="2">
    <location>
        <position position="184"/>
    </location>
</feature>
<name>A0ABN8SSK4_9CNID</name>
<protein>
    <submittedName>
        <fullName evidence="2">Uncharacterized protein</fullName>
    </submittedName>
</protein>
<evidence type="ECO:0000313" key="3">
    <source>
        <dbReference type="Proteomes" id="UP001159427"/>
    </source>
</evidence>
<dbReference type="EMBL" id="CALNXI010003268">
    <property type="protein sequence ID" value="CAH3192718.1"/>
    <property type="molecule type" value="Genomic_DNA"/>
</dbReference>
<evidence type="ECO:0000256" key="1">
    <source>
        <dbReference type="SAM" id="MobiDB-lite"/>
    </source>
</evidence>